<dbReference type="PANTHER" id="PTHR30121">
    <property type="entry name" value="UNCHARACTERIZED PROTEIN YJGR-RELATED"/>
    <property type="match status" value="1"/>
</dbReference>
<evidence type="ECO:0000256" key="1">
    <source>
        <dbReference type="SAM" id="MobiDB-lite"/>
    </source>
</evidence>
<name>A0A1F6CPN5_9BACT</name>
<reference evidence="3 4" key="1">
    <citation type="journal article" date="2016" name="Nat. Commun.">
        <title>Thousands of microbial genomes shed light on interconnected biogeochemical processes in an aquifer system.</title>
        <authorList>
            <person name="Anantharaman K."/>
            <person name="Brown C.T."/>
            <person name="Hug L.A."/>
            <person name="Sharon I."/>
            <person name="Castelle C.J."/>
            <person name="Probst A.J."/>
            <person name="Thomas B.C."/>
            <person name="Singh A."/>
            <person name="Wilkins M.J."/>
            <person name="Karaoz U."/>
            <person name="Brodie E.L."/>
            <person name="Williams K.H."/>
            <person name="Hubbard S.S."/>
            <person name="Banfield J.F."/>
        </authorList>
    </citation>
    <scope>NUCLEOTIDE SEQUENCE [LARGE SCALE GENOMIC DNA]</scope>
</reference>
<sequence>MNPGHQDDERRITYFAATHTRGKREMFGIRGIDRGKHIYVIGKTGMGKSTMLENMAIQDIQNGEGIAFIDPHGSTAEKLLDFVPHDRIKDVVYFAPFDTDYPIGFNVMEDVGYDKRHLVVSGLMGALKRIWVDAWSARMEYILQNTLLALLEYPDSTLLDVNRMLTNKTFRNAVIEKISDPIVKGFWVEEFAQFTDTYTREATPAIQNKIGQFTANPLIRNIVGQGRSSFDLREIMDKKKIFIVNLSKGRMGETNASLLGSMLVVKIYLAAMSRADEPAARMAKLPRCYLYVDEFQSMMNEAFADILSESRKYKLALTLANQYIEQMEEEVRDAVFGNVGTLIIFRVGPFDAEVLETVFEPTFTPEDLVGLGIGQIYLTLMIDGVGSKPFSAETIPPIDTPPISYRDDCIRNSRSLYGRVRAEIETAVNQKQLDFQPPPKKPKEERSAYGSRPRPNEFTPRPRREPIQGEGVAVRPAAAGPRPSRAHPSVAASVPPPAAHEEGQRNALRAAIAQALPATTTQNGGNDGRSTPVRSPADILRDRKEAKPSLASPSHKASDEHGKAMEGKQNPQHHPNPQPRPAIARDTVQNGSNGEVSPEMLEGVLRGEDSEA</sequence>
<dbReference type="PANTHER" id="PTHR30121:SF11">
    <property type="entry name" value="AAA+ ATPASE DOMAIN-CONTAINING PROTEIN"/>
    <property type="match status" value="1"/>
</dbReference>
<feature type="compositionally biased region" description="Basic and acidic residues" evidence="1">
    <location>
        <begin position="556"/>
        <end position="566"/>
    </location>
</feature>
<gene>
    <name evidence="3" type="ORF">A2763_02135</name>
</gene>
<dbReference type="SUPFAM" id="SSF52540">
    <property type="entry name" value="P-loop containing nucleoside triphosphate hydrolases"/>
    <property type="match status" value="1"/>
</dbReference>
<proteinExistence type="predicted"/>
<feature type="region of interest" description="Disordered" evidence="1">
    <location>
        <begin position="428"/>
        <end position="612"/>
    </location>
</feature>
<dbReference type="STRING" id="1798482.A2763_02135"/>
<dbReference type="InterPro" id="IPR019476">
    <property type="entry name" value="T4SS_TraD_DNA-bd"/>
</dbReference>
<dbReference type="Gene3D" id="3.40.50.300">
    <property type="entry name" value="P-loop containing nucleotide triphosphate hydrolases"/>
    <property type="match status" value="2"/>
</dbReference>
<dbReference type="EMBL" id="MFKV01000002">
    <property type="protein sequence ID" value="OGG51118.1"/>
    <property type="molecule type" value="Genomic_DNA"/>
</dbReference>
<dbReference type="Pfam" id="PF10412">
    <property type="entry name" value="TrwB_AAD_bind"/>
    <property type="match status" value="1"/>
</dbReference>
<dbReference type="AlphaFoldDB" id="A0A1F6CPN5"/>
<evidence type="ECO:0000313" key="4">
    <source>
        <dbReference type="Proteomes" id="UP000178370"/>
    </source>
</evidence>
<dbReference type="CDD" id="cd01127">
    <property type="entry name" value="TrwB_TraG_TraD_VirD4"/>
    <property type="match status" value="1"/>
</dbReference>
<feature type="compositionally biased region" description="Low complexity" evidence="1">
    <location>
        <begin position="505"/>
        <end position="522"/>
    </location>
</feature>
<feature type="domain" description="Type IV secretion system coupling protein TraD DNA-binding" evidence="2">
    <location>
        <begin position="36"/>
        <end position="348"/>
    </location>
</feature>
<organism evidence="3 4">
    <name type="scientific">Candidatus Kaiserbacteria bacterium RIFCSPHIGHO2_01_FULL_54_36</name>
    <dbReference type="NCBI Taxonomy" id="1798482"/>
    <lineage>
        <taxon>Bacteria</taxon>
        <taxon>Candidatus Kaiseribacteriota</taxon>
    </lineage>
</organism>
<feature type="compositionally biased region" description="Low complexity" evidence="1">
    <location>
        <begin position="471"/>
        <end position="493"/>
    </location>
</feature>
<accession>A0A1F6CPN5</accession>
<dbReference type="InterPro" id="IPR027417">
    <property type="entry name" value="P-loop_NTPase"/>
</dbReference>
<evidence type="ECO:0000259" key="2">
    <source>
        <dbReference type="Pfam" id="PF10412"/>
    </source>
</evidence>
<dbReference type="Proteomes" id="UP000178370">
    <property type="component" value="Unassembled WGS sequence"/>
</dbReference>
<protein>
    <recommendedName>
        <fullName evidence="2">Type IV secretion system coupling protein TraD DNA-binding domain-containing protein</fullName>
    </recommendedName>
</protein>
<comment type="caution">
    <text evidence="3">The sequence shown here is derived from an EMBL/GenBank/DDBJ whole genome shotgun (WGS) entry which is preliminary data.</text>
</comment>
<evidence type="ECO:0000313" key="3">
    <source>
        <dbReference type="EMBL" id="OGG51118.1"/>
    </source>
</evidence>
<dbReference type="InterPro" id="IPR051162">
    <property type="entry name" value="T4SS_component"/>
</dbReference>